<gene>
    <name evidence="1" type="ORF">FHT02_000642</name>
</gene>
<dbReference type="EMBL" id="JACIJF010000001">
    <property type="protein sequence ID" value="MBB5709436.1"/>
    <property type="molecule type" value="Genomic_DNA"/>
</dbReference>
<dbReference type="Proteomes" id="UP000527143">
    <property type="component" value="Unassembled WGS sequence"/>
</dbReference>
<protein>
    <submittedName>
        <fullName evidence="1">SPP1 family predicted phage head-tail adaptor</fullName>
    </submittedName>
</protein>
<dbReference type="RefSeq" id="WP_184084118.1">
    <property type="nucleotide sequence ID" value="NZ_JACIJF010000001.1"/>
</dbReference>
<reference evidence="1 2" key="1">
    <citation type="submission" date="2020-08" db="EMBL/GenBank/DDBJ databases">
        <title>Genomic Encyclopedia of Type Strains, Phase IV (KMG-IV): sequencing the most valuable type-strain genomes for metagenomic binning, comparative biology and taxonomic classification.</title>
        <authorList>
            <person name="Goeker M."/>
        </authorList>
    </citation>
    <scope>NUCLEOTIDE SEQUENCE [LARGE SCALE GENOMIC DNA]</scope>
    <source>
        <strain evidence="1 2">DSM 26736</strain>
    </source>
</reference>
<comment type="caution">
    <text evidence="1">The sequence shown here is derived from an EMBL/GenBank/DDBJ whole genome shotgun (WGS) entry which is preliminary data.</text>
</comment>
<dbReference type="InterPro" id="IPR038666">
    <property type="entry name" value="SSP1_head-tail_sf"/>
</dbReference>
<keyword evidence="2" id="KW-1185">Reference proteome</keyword>
<sequence length="104" mass="11910">MIAAGSLNHRITIRAATTSVNEVGEQIESWTAVTSVWAQRMSLKLVEVNRMAGLDQAAEIKFRIRHRTDLTTLMEVEHERRRYRITSVEEVGNREATDLFVRAI</sequence>
<dbReference type="Gene3D" id="2.40.10.270">
    <property type="entry name" value="Bacteriophage SPP1 head-tail adaptor protein"/>
    <property type="match status" value="1"/>
</dbReference>
<proteinExistence type="predicted"/>
<dbReference type="InterPro" id="IPR008767">
    <property type="entry name" value="Phage_SPP1_head-tail_adaptor"/>
</dbReference>
<evidence type="ECO:0000313" key="2">
    <source>
        <dbReference type="Proteomes" id="UP000527143"/>
    </source>
</evidence>
<organism evidence="1 2">
    <name type="scientific">Sphingomonas xinjiangensis</name>
    <dbReference type="NCBI Taxonomy" id="643568"/>
    <lineage>
        <taxon>Bacteria</taxon>
        <taxon>Pseudomonadati</taxon>
        <taxon>Pseudomonadota</taxon>
        <taxon>Alphaproteobacteria</taxon>
        <taxon>Sphingomonadales</taxon>
        <taxon>Sphingomonadaceae</taxon>
        <taxon>Sphingomonas</taxon>
    </lineage>
</organism>
<name>A0A840YK58_9SPHN</name>
<dbReference type="AlphaFoldDB" id="A0A840YK58"/>
<evidence type="ECO:0000313" key="1">
    <source>
        <dbReference type="EMBL" id="MBB5709436.1"/>
    </source>
</evidence>
<accession>A0A840YK58</accession>
<dbReference type="Pfam" id="PF05521">
    <property type="entry name" value="Phage_HCP"/>
    <property type="match status" value="1"/>
</dbReference>
<dbReference type="NCBIfam" id="TIGR01563">
    <property type="entry name" value="gp16_SPP1"/>
    <property type="match status" value="1"/>
</dbReference>